<dbReference type="InterPro" id="IPR036935">
    <property type="entry name" value="Ribosomal_bL9_N_sf"/>
</dbReference>
<accession>A0A249SMC9</accession>
<dbReference type="NCBIfam" id="TIGR00158">
    <property type="entry name" value="L9"/>
    <property type="match status" value="1"/>
</dbReference>
<evidence type="ECO:0000259" key="8">
    <source>
        <dbReference type="Pfam" id="PF01281"/>
    </source>
</evidence>
<dbReference type="InterPro" id="IPR020069">
    <property type="entry name" value="Ribosomal_bL9_C"/>
</dbReference>
<dbReference type="InterPro" id="IPR009027">
    <property type="entry name" value="Ribosomal_bL9/RNase_H1_N"/>
</dbReference>
<dbReference type="Proteomes" id="UP000232229">
    <property type="component" value="Chromosome"/>
</dbReference>
<dbReference type="SUPFAM" id="SSF55658">
    <property type="entry name" value="L9 N-domain-like"/>
    <property type="match status" value="1"/>
</dbReference>
<organism evidence="10 11">
    <name type="scientific">Mesoplasma chauliocola</name>
    <dbReference type="NCBI Taxonomy" id="216427"/>
    <lineage>
        <taxon>Bacteria</taxon>
        <taxon>Bacillati</taxon>
        <taxon>Mycoplasmatota</taxon>
        <taxon>Mollicutes</taxon>
        <taxon>Entomoplasmatales</taxon>
        <taxon>Entomoplasmataceae</taxon>
        <taxon>Mesoplasma</taxon>
    </lineage>
</organism>
<dbReference type="HAMAP" id="MF_00503">
    <property type="entry name" value="Ribosomal_bL9"/>
    <property type="match status" value="1"/>
</dbReference>
<feature type="domain" description="Large ribosomal subunit protein bL9 C-terminal" evidence="9">
    <location>
        <begin position="64"/>
        <end position="145"/>
    </location>
</feature>
<dbReference type="GO" id="GO:0019843">
    <property type="term" value="F:rRNA binding"/>
    <property type="evidence" value="ECO:0007669"/>
    <property type="project" value="UniProtKB-UniRule"/>
</dbReference>
<dbReference type="KEGG" id="mchc:CK556_00490"/>
<dbReference type="PANTHER" id="PTHR21368">
    <property type="entry name" value="50S RIBOSOMAL PROTEIN L9"/>
    <property type="match status" value="1"/>
</dbReference>
<protein>
    <recommendedName>
        <fullName evidence="6 7">Large ribosomal subunit protein bL9</fullName>
    </recommendedName>
</protein>
<dbReference type="RefSeq" id="WP_027875774.1">
    <property type="nucleotide sequence ID" value="NZ_CP023173.1"/>
</dbReference>
<dbReference type="Gene3D" id="3.10.430.100">
    <property type="entry name" value="Ribosomal protein L9, C-terminal domain"/>
    <property type="match status" value="1"/>
</dbReference>
<dbReference type="GO" id="GO:1990904">
    <property type="term" value="C:ribonucleoprotein complex"/>
    <property type="evidence" value="ECO:0007669"/>
    <property type="project" value="UniProtKB-KW"/>
</dbReference>
<gene>
    <name evidence="7" type="primary">rplI</name>
    <name evidence="10" type="ORF">CK556_00490</name>
</gene>
<keyword evidence="2 7" id="KW-0699">rRNA-binding</keyword>
<keyword evidence="4 7" id="KW-0689">Ribosomal protein</keyword>
<evidence type="ECO:0000256" key="1">
    <source>
        <dbReference type="ARBA" id="ARBA00010605"/>
    </source>
</evidence>
<dbReference type="Pfam" id="PF03948">
    <property type="entry name" value="Ribosomal_L9_C"/>
    <property type="match status" value="1"/>
</dbReference>
<name>A0A249SMC9_9MOLU</name>
<dbReference type="Pfam" id="PF01281">
    <property type="entry name" value="Ribosomal_L9_N"/>
    <property type="match status" value="1"/>
</dbReference>
<keyword evidence="5 7" id="KW-0687">Ribonucleoprotein</keyword>
<proteinExistence type="inferred from homology"/>
<dbReference type="GO" id="GO:0003735">
    <property type="term" value="F:structural constituent of ribosome"/>
    <property type="evidence" value="ECO:0007669"/>
    <property type="project" value="InterPro"/>
</dbReference>
<sequence length="147" mass="16689">MKVIFLKDVKGQGKKDEIKEVSDGYARNFLIPKGLVKIATEGSVNSVKNRKIVEQQENDLAIAETKQLKTLLEEITLKFKLQINEGKAFHSISNQDVVDQLKKSYKLDLDKRKFVSFKNLNQIGLHYLVIKLGYGVEAKLKVEIQGV</sequence>
<keyword evidence="3 7" id="KW-0694">RNA-binding</keyword>
<dbReference type="GO" id="GO:0006412">
    <property type="term" value="P:translation"/>
    <property type="evidence" value="ECO:0007669"/>
    <property type="project" value="UniProtKB-UniRule"/>
</dbReference>
<dbReference type="STRING" id="1336232.GCA_000518825_00591"/>
<evidence type="ECO:0000256" key="5">
    <source>
        <dbReference type="ARBA" id="ARBA00023274"/>
    </source>
</evidence>
<evidence type="ECO:0000313" key="11">
    <source>
        <dbReference type="Proteomes" id="UP000232229"/>
    </source>
</evidence>
<reference evidence="10 11" key="1">
    <citation type="submission" date="2017-08" db="EMBL/GenBank/DDBJ databases">
        <title>Complete Genome Sequence of Mesoplasma chauliocola.</title>
        <authorList>
            <person name="Knight T.F.Jr."/>
            <person name="Citino T."/>
        </authorList>
    </citation>
    <scope>NUCLEOTIDE SEQUENCE [LARGE SCALE GENOMIC DNA]</scope>
    <source>
        <strain evidence="10 11">CHPA-2</strain>
    </source>
</reference>
<comment type="similarity">
    <text evidence="1 7">Belongs to the bacterial ribosomal protein bL9 family.</text>
</comment>
<evidence type="ECO:0000256" key="2">
    <source>
        <dbReference type="ARBA" id="ARBA00022730"/>
    </source>
</evidence>
<evidence type="ECO:0000256" key="7">
    <source>
        <dbReference type="HAMAP-Rule" id="MF_00503"/>
    </source>
</evidence>
<dbReference type="InterPro" id="IPR020594">
    <property type="entry name" value="Ribosomal_bL9_bac/chp"/>
</dbReference>
<feature type="domain" description="Ribosomal protein L9" evidence="8">
    <location>
        <begin position="1"/>
        <end position="45"/>
    </location>
</feature>
<evidence type="ECO:0000256" key="3">
    <source>
        <dbReference type="ARBA" id="ARBA00022884"/>
    </source>
</evidence>
<dbReference type="AlphaFoldDB" id="A0A249SMC9"/>
<comment type="function">
    <text evidence="7">Binds to the 23S rRNA.</text>
</comment>
<dbReference type="InterPro" id="IPR020070">
    <property type="entry name" value="Ribosomal_bL9_N"/>
</dbReference>
<dbReference type="GO" id="GO:0005840">
    <property type="term" value="C:ribosome"/>
    <property type="evidence" value="ECO:0007669"/>
    <property type="project" value="UniProtKB-KW"/>
</dbReference>
<evidence type="ECO:0000256" key="6">
    <source>
        <dbReference type="ARBA" id="ARBA00035292"/>
    </source>
</evidence>
<dbReference type="InterPro" id="IPR000244">
    <property type="entry name" value="Ribosomal_bL9"/>
</dbReference>
<dbReference type="InterPro" id="IPR036791">
    <property type="entry name" value="Ribosomal_bL9_C_sf"/>
</dbReference>
<evidence type="ECO:0000259" key="9">
    <source>
        <dbReference type="Pfam" id="PF03948"/>
    </source>
</evidence>
<keyword evidence="11" id="KW-1185">Reference proteome</keyword>
<dbReference type="EMBL" id="CP023173">
    <property type="protein sequence ID" value="ASZ08844.1"/>
    <property type="molecule type" value="Genomic_DNA"/>
</dbReference>
<dbReference type="Gene3D" id="3.40.5.10">
    <property type="entry name" value="Ribosomal protein L9, N-terminal domain"/>
    <property type="match status" value="1"/>
</dbReference>
<dbReference type="SUPFAM" id="SSF55653">
    <property type="entry name" value="Ribosomal protein L9 C-domain"/>
    <property type="match status" value="1"/>
</dbReference>
<evidence type="ECO:0000256" key="4">
    <source>
        <dbReference type="ARBA" id="ARBA00022980"/>
    </source>
</evidence>
<evidence type="ECO:0000313" key="10">
    <source>
        <dbReference type="EMBL" id="ASZ08844.1"/>
    </source>
</evidence>